<organism evidence="1 2">
    <name type="scientific">Kistimonas scapharcae</name>
    <dbReference type="NCBI Taxonomy" id="1036133"/>
    <lineage>
        <taxon>Bacteria</taxon>
        <taxon>Pseudomonadati</taxon>
        <taxon>Pseudomonadota</taxon>
        <taxon>Gammaproteobacteria</taxon>
        <taxon>Oceanospirillales</taxon>
        <taxon>Endozoicomonadaceae</taxon>
        <taxon>Kistimonas</taxon>
    </lineage>
</organism>
<name>A0ABP8UWM5_9GAMM</name>
<keyword evidence="2" id="KW-1185">Reference proteome</keyword>
<protein>
    <submittedName>
        <fullName evidence="1">Uncharacterized protein</fullName>
    </submittedName>
</protein>
<sequence>MNAVTIDDVTITFTISEQRKQVKTKSDSYWREWEYSYGSTVSTQKPVHKAILRSAA</sequence>
<dbReference type="Proteomes" id="UP001500604">
    <property type="component" value="Unassembled WGS sequence"/>
</dbReference>
<dbReference type="EMBL" id="BAABFL010000064">
    <property type="protein sequence ID" value="GAA4648313.1"/>
    <property type="molecule type" value="Genomic_DNA"/>
</dbReference>
<proteinExistence type="predicted"/>
<reference evidence="2" key="1">
    <citation type="journal article" date="2019" name="Int. J. Syst. Evol. Microbiol.">
        <title>The Global Catalogue of Microorganisms (GCM) 10K type strain sequencing project: providing services to taxonomists for standard genome sequencing and annotation.</title>
        <authorList>
            <consortium name="The Broad Institute Genomics Platform"/>
            <consortium name="The Broad Institute Genome Sequencing Center for Infectious Disease"/>
            <person name="Wu L."/>
            <person name="Ma J."/>
        </authorList>
    </citation>
    <scope>NUCLEOTIDE SEQUENCE [LARGE SCALE GENOMIC DNA]</scope>
    <source>
        <strain evidence="2">JCM 17805</strain>
    </source>
</reference>
<comment type="caution">
    <text evidence="1">The sequence shown here is derived from an EMBL/GenBank/DDBJ whole genome shotgun (WGS) entry which is preliminary data.</text>
</comment>
<evidence type="ECO:0000313" key="1">
    <source>
        <dbReference type="EMBL" id="GAA4648313.1"/>
    </source>
</evidence>
<gene>
    <name evidence="1" type="ORF">GCM10023116_05800</name>
</gene>
<evidence type="ECO:0000313" key="2">
    <source>
        <dbReference type="Proteomes" id="UP001500604"/>
    </source>
</evidence>
<accession>A0ABP8UWM5</accession>